<name>L9KIM6_TUPCH</name>
<reference evidence="6" key="1">
    <citation type="submission" date="2012-07" db="EMBL/GenBank/DDBJ databases">
        <title>Genome of the Chinese tree shrew, a rising model animal genetically related to primates.</title>
        <authorList>
            <person name="Zhang G."/>
            <person name="Fan Y."/>
            <person name="Yao Y."/>
            <person name="Huang Z."/>
        </authorList>
    </citation>
    <scope>NUCLEOTIDE SEQUENCE [LARGE SCALE GENOMIC DNA]</scope>
</reference>
<dbReference type="Pfam" id="PF00307">
    <property type="entry name" value="CH"/>
    <property type="match status" value="1"/>
</dbReference>
<dbReference type="Gene3D" id="1.10.418.10">
    <property type="entry name" value="Calponin-like domain"/>
    <property type="match status" value="1"/>
</dbReference>
<evidence type="ECO:0000256" key="3">
    <source>
        <dbReference type="SAM" id="MobiDB-lite"/>
    </source>
</evidence>
<dbReference type="Proteomes" id="UP000011518">
    <property type="component" value="Unassembled WGS sequence"/>
</dbReference>
<evidence type="ECO:0000313" key="6">
    <source>
        <dbReference type="Proteomes" id="UP000011518"/>
    </source>
</evidence>
<dbReference type="PANTHER" id="PTHR23167">
    <property type="entry name" value="CALPONIN HOMOLOGY DOMAIN-CONTAINING PROTEIN DDB_G0272472-RELATED"/>
    <property type="match status" value="1"/>
</dbReference>
<keyword evidence="2" id="KW-0175">Coiled coil</keyword>
<dbReference type="InterPro" id="IPR036872">
    <property type="entry name" value="CH_dom_sf"/>
</dbReference>
<comment type="similarity">
    <text evidence="1">Belongs to the cytospin-A family.</text>
</comment>
<accession>L9KIM6</accession>
<evidence type="ECO:0000256" key="1">
    <source>
        <dbReference type="ARBA" id="ARBA00009452"/>
    </source>
</evidence>
<reference evidence="6" key="2">
    <citation type="journal article" date="2013" name="Nat. Commun.">
        <title>Genome of the Chinese tree shrew.</title>
        <authorList>
            <person name="Fan Y."/>
            <person name="Huang Z.Y."/>
            <person name="Cao C.C."/>
            <person name="Chen C.S."/>
            <person name="Chen Y.X."/>
            <person name="Fan D.D."/>
            <person name="He J."/>
            <person name="Hou H.L."/>
            <person name="Hu L."/>
            <person name="Hu X.T."/>
            <person name="Jiang X.T."/>
            <person name="Lai R."/>
            <person name="Lang Y.S."/>
            <person name="Liang B."/>
            <person name="Liao S.G."/>
            <person name="Mu D."/>
            <person name="Ma Y.Y."/>
            <person name="Niu Y.Y."/>
            <person name="Sun X.Q."/>
            <person name="Xia J.Q."/>
            <person name="Xiao J."/>
            <person name="Xiong Z.Q."/>
            <person name="Xu L."/>
            <person name="Yang L."/>
            <person name="Zhang Y."/>
            <person name="Zhao W."/>
            <person name="Zhao X.D."/>
            <person name="Zheng Y.T."/>
            <person name="Zhou J.M."/>
            <person name="Zhu Y.B."/>
            <person name="Zhang G.J."/>
            <person name="Wang J."/>
            <person name="Yao Y.G."/>
        </authorList>
    </citation>
    <scope>NUCLEOTIDE SEQUENCE [LARGE SCALE GENOMIC DNA]</scope>
</reference>
<dbReference type="PANTHER" id="PTHR23167:SF3">
    <property type="entry name" value="CYTOSPIN-B"/>
    <property type="match status" value="1"/>
</dbReference>
<dbReference type="InterPro" id="IPR001715">
    <property type="entry name" value="CH_dom"/>
</dbReference>
<dbReference type="STRING" id="246437.L9KIM6"/>
<gene>
    <name evidence="5" type="ORF">TREES_T100007774</name>
</gene>
<feature type="region of interest" description="Disordered" evidence="3">
    <location>
        <begin position="74"/>
        <end position="96"/>
    </location>
</feature>
<keyword evidence="6" id="KW-1185">Reference proteome</keyword>
<dbReference type="PROSITE" id="PS50021">
    <property type="entry name" value="CH"/>
    <property type="match status" value="1"/>
</dbReference>
<organism evidence="5 6">
    <name type="scientific">Tupaia chinensis</name>
    <name type="common">Chinese tree shrew</name>
    <name type="synonym">Tupaia belangeri chinensis</name>
    <dbReference type="NCBI Taxonomy" id="246437"/>
    <lineage>
        <taxon>Eukaryota</taxon>
        <taxon>Metazoa</taxon>
        <taxon>Chordata</taxon>
        <taxon>Craniata</taxon>
        <taxon>Vertebrata</taxon>
        <taxon>Euteleostomi</taxon>
        <taxon>Mammalia</taxon>
        <taxon>Eutheria</taxon>
        <taxon>Euarchontoglires</taxon>
        <taxon>Scandentia</taxon>
        <taxon>Tupaiidae</taxon>
        <taxon>Tupaia</taxon>
    </lineage>
</organism>
<dbReference type="InParanoid" id="L9KIM6"/>
<dbReference type="AlphaFoldDB" id="L9KIM6"/>
<dbReference type="EMBL" id="KB320809">
    <property type="protein sequence ID" value="ELW62581.1"/>
    <property type="molecule type" value="Genomic_DNA"/>
</dbReference>
<dbReference type="InterPro" id="IPR050540">
    <property type="entry name" value="F-actin_Monoox_Mical"/>
</dbReference>
<evidence type="ECO:0000313" key="5">
    <source>
        <dbReference type="EMBL" id="ELW62581.1"/>
    </source>
</evidence>
<dbReference type="SMART" id="SM00033">
    <property type="entry name" value="CH"/>
    <property type="match status" value="1"/>
</dbReference>
<protein>
    <submittedName>
        <fullName evidence="5">Cytospin-B</fullName>
    </submittedName>
</protein>
<sequence>MPARRTAPSLLSLVAETEYSVKATRRLLQGLRVCLSVCPSSLPLSLFPPLSLLFFLIEHDRVQCNWLSSEHRVTGTGSGHRWSRHPESRSPGADRPSRAAVTLAGFIQEQHQGEPLIGFPVGSRAVPSSCSTDEPLRFTGRNIDITNFSSSWSDGLAFCALLHTYLPAHIPYQELNSQEKKRNLLLAFEAAESVGIKPSLELSEMLYTDRPDWQSVMQYVARIYKYFET</sequence>
<dbReference type="FunFam" id="1.10.418.10:FF:000020">
    <property type="entry name" value="Cytospin-A isoform 1"/>
    <property type="match status" value="1"/>
</dbReference>
<evidence type="ECO:0000259" key="4">
    <source>
        <dbReference type="PROSITE" id="PS50021"/>
    </source>
</evidence>
<dbReference type="SUPFAM" id="SSF47576">
    <property type="entry name" value="Calponin-homology domain, CH-domain"/>
    <property type="match status" value="1"/>
</dbReference>
<proteinExistence type="inferred from homology"/>
<evidence type="ECO:0000256" key="2">
    <source>
        <dbReference type="ARBA" id="ARBA00023054"/>
    </source>
</evidence>
<feature type="domain" description="Calponin-homology (CH)" evidence="4">
    <location>
        <begin position="97"/>
        <end position="228"/>
    </location>
</feature>